<keyword evidence="2" id="KW-0503">Monooxygenase</keyword>
<dbReference type="GO" id="GO:0004497">
    <property type="term" value="F:monooxygenase activity"/>
    <property type="evidence" value="ECO:0007669"/>
    <property type="project" value="UniProtKB-KW"/>
</dbReference>
<organism evidence="2 3">
    <name type="scientific">Oceanobacillus picturae</name>
    <dbReference type="NCBI Taxonomy" id="171693"/>
    <lineage>
        <taxon>Bacteria</taxon>
        <taxon>Bacillati</taxon>
        <taxon>Bacillota</taxon>
        <taxon>Bacilli</taxon>
        <taxon>Bacillales</taxon>
        <taxon>Bacillaceae</taxon>
        <taxon>Oceanobacillus</taxon>
    </lineage>
</organism>
<dbReference type="PANTHER" id="PTHR34474:SF2">
    <property type="entry name" value="SIGNAL TRANSDUCTION PROTEIN TRAP"/>
    <property type="match status" value="1"/>
</dbReference>
<dbReference type="Proteomes" id="UP000052946">
    <property type="component" value="Unassembled WGS sequence"/>
</dbReference>
<dbReference type="SUPFAM" id="SSF54909">
    <property type="entry name" value="Dimeric alpha+beta barrel"/>
    <property type="match status" value="1"/>
</dbReference>
<dbReference type="PANTHER" id="PTHR34474">
    <property type="entry name" value="SIGNAL TRANSDUCTION PROTEIN TRAP"/>
    <property type="match status" value="1"/>
</dbReference>
<name>A0A0U9HAJ8_9BACI</name>
<feature type="domain" description="ABM" evidence="1">
    <location>
        <begin position="23"/>
        <end position="111"/>
    </location>
</feature>
<gene>
    <name evidence="2" type="ORF">OPHB3_3666</name>
</gene>
<evidence type="ECO:0000313" key="3">
    <source>
        <dbReference type="Proteomes" id="UP000052946"/>
    </source>
</evidence>
<comment type="caution">
    <text evidence="2">The sequence shown here is derived from an EMBL/GenBank/DDBJ whole genome shotgun (WGS) entry which is preliminary data.</text>
</comment>
<keyword evidence="2" id="KW-0560">Oxidoreductase</keyword>
<protein>
    <submittedName>
        <fullName evidence="2">Heme-degrading monooxygenase IsdG</fullName>
    </submittedName>
</protein>
<reference evidence="2 3" key="2">
    <citation type="journal article" date="2016" name="Genome Announc.">
        <title>Draft Genome Sequence of Oceanobacillus picturae Heshi-B3, Isolated from Fermented Rice Bran in a Traditional Japanese Seafood Dish.</title>
        <authorList>
            <person name="Akuzawa S."/>
            <person name="Nagaoka J."/>
            <person name="Kanekatsu M."/>
            <person name="Kanesaki Y."/>
            <person name="Suzuki T."/>
        </authorList>
    </citation>
    <scope>NUCLEOTIDE SEQUENCE [LARGE SCALE GENOMIC DNA]</scope>
    <source>
        <strain evidence="2 3">Heshi-B3</strain>
    </source>
</reference>
<reference evidence="3" key="1">
    <citation type="submission" date="2015-07" db="EMBL/GenBank/DDBJ databases">
        <title>Draft Genome Sequence of Oceanobacillus picturae Heshi-B3 that Was Isolated from Fermented Rice Bran with Aging Salted Mackerel, Which Was Named Heshiko as Traditional Fermented Seafood in Japan.</title>
        <authorList>
            <person name="Akuzawa S."/>
            <person name="Nakagawa J."/>
            <person name="Kanekatsu T."/>
            <person name="Kanesaki Y."/>
            <person name="Suzuki T."/>
        </authorList>
    </citation>
    <scope>NUCLEOTIDE SEQUENCE [LARGE SCALE GENOMIC DNA]</scope>
    <source>
        <strain evidence="3">Heshi-B3</strain>
    </source>
</reference>
<dbReference type="PROSITE" id="PS51725">
    <property type="entry name" value="ABM"/>
    <property type="match status" value="1"/>
</dbReference>
<dbReference type="InterPro" id="IPR011008">
    <property type="entry name" value="Dimeric_a/b-barrel"/>
</dbReference>
<dbReference type="EMBL" id="BBXV01000058">
    <property type="protein sequence ID" value="GAQ19683.1"/>
    <property type="molecule type" value="Genomic_DNA"/>
</dbReference>
<proteinExistence type="predicted"/>
<evidence type="ECO:0000259" key="1">
    <source>
        <dbReference type="PROSITE" id="PS51725"/>
    </source>
</evidence>
<dbReference type="Pfam" id="PF03992">
    <property type="entry name" value="ABM"/>
    <property type="match status" value="1"/>
</dbReference>
<accession>A0A0U9HAJ8</accession>
<sequence length="122" mass="14191">MLLLVQLTCETDVCCLIGGEIMYIVHSIFNVPVGKEDEVIDIYRKRSGLVDKAPGFINFQLLQNERKKGELTVQISWETKEDYLNWVTGEDYKRIHELEKKYPDKELASIVPKVKKYRVVAE</sequence>
<dbReference type="AlphaFoldDB" id="A0A0U9HAJ8"/>
<dbReference type="InterPro" id="IPR007138">
    <property type="entry name" value="ABM_dom"/>
</dbReference>
<dbReference type="InterPro" id="IPR050404">
    <property type="entry name" value="Heme-degrading_MO"/>
</dbReference>
<dbReference type="Gene3D" id="3.30.70.100">
    <property type="match status" value="1"/>
</dbReference>
<evidence type="ECO:0000313" key="2">
    <source>
        <dbReference type="EMBL" id="GAQ19683.1"/>
    </source>
</evidence>